<reference evidence="1 2" key="1">
    <citation type="submission" date="2010-03" db="EMBL/GenBank/DDBJ databases">
        <title>The genome sequence of Eubacterium siraeum V10Sc8a.</title>
        <authorList>
            <consortium name="metaHIT consortium -- http://www.metahit.eu/"/>
            <person name="Pajon A."/>
            <person name="Turner K."/>
            <person name="Parkhill J."/>
            <person name="Duncan S."/>
            <person name="Flint H."/>
        </authorList>
    </citation>
    <scope>NUCLEOTIDE SEQUENCE [LARGE SCALE GENOMIC DNA]</scope>
    <source>
        <strain evidence="1 2">V10Sc8a</strain>
    </source>
</reference>
<dbReference type="Proteomes" id="UP000007050">
    <property type="component" value="Chromosome"/>
</dbReference>
<reference evidence="1 2" key="2">
    <citation type="submission" date="2010-03" db="EMBL/GenBank/DDBJ databases">
        <authorList>
            <person name="Pajon A."/>
        </authorList>
    </citation>
    <scope>NUCLEOTIDE SEQUENCE [LARGE SCALE GENOMIC DNA]</scope>
    <source>
        <strain evidence="1 2">V10Sc8a</strain>
    </source>
</reference>
<organism evidence="1 2">
    <name type="scientific">[Eubacterium] siraeum V10Sc8a</name>
    <dbReference type="NCBI Taxonomy" id="717961"/>
    <lineage>
        <taxon>Bacteria</taxon>
        <taxon>Bacillati</taxon>
        <taxon>Bacillota</taxon>
        <taxon>Clostridia</taxon>
        <taxon>Eubacteriales</taxon>
        <taxon>Oscillospiraceae</taxon>
        <taxon>Oscillospiraceae incertae sedis</taxon>
    </lineage>
</organism>
<accession>D4MIQ5</accession>
<gene>
    <name evidence="1" type="ORF">ES1_05060</name>
</gene>
<dbReference type="AlphaFoldDB" id="D4MIQ5"/>
<evidence type="ECO:0000313" key="1">
    <source>
        <dbReference type="EMBL" id="CBL33638.1"/>
    </source>
</evidence>
<dbReference type="PATRIC" id="fig|717961.3.peg.584"/>
<name>D4MIQ5_9FIRM</name>
<evidence type="ECO:0000313" key="2">
    <source>
        <dbReference type="Proteomes" id="UP000007050"/>
    </source>
</evidence>
<sequence length="204" mass="23832">MGDKIIYRLDDEISFRKCSLFDECSTDHGDCTNFHTKEVHFHDHYFCNQEGIHFHCTKHPEIELEYDPSFDGTVLTCPKCRNQIEIGSTRALISRCLRVLNREIFKDATLIRLDDWYTPEIKEKTKPTPDYRLTTNIKTDKDGHTIVVLYVSYVGTGDKVQYFIKPEKGQLTSDHKDLDPAKIISKIEVTLKDRTLTQTYHKEQ</sequence>
<protein>
    <submittedName>
        <fullName evidence="1">Uncharacterized protein</fullName>
    </submittedName>
</protein>
<dbReference type="EMBL" id="FP929059">
    <property type="protein sequence ID" value="CBL33638.1"/>
    <property type="molecule type" value="Genomic_DNA"/>
</dbReference>
<proteinExistence type="predicted"/>
<dbReference type="HOGENOM" id="CLU_1287815_0_0_9"/>
<dbReference type="KEGG" id="esr:ES1_05060"/>
<dbReference type="BioCyc" id="ESIR717961:G136L-404-MONOMER"/>